<dbReference type="InterPro" id="IPR009799">
    <property type="entry name" value="EthD_dom"/>
</dbReference>
<dbReference type="RefSeq" id="WP_188720988.1">
    <property type="nucleotide sequence ID" value="NZ_BMIF01000005.1"/>
</dbReference>
<dbReference type="GO" id="GO:0016491">
    <property type="term" value="F:oxidoreductase activity"/>
    <property type="evidence" value="ECO:0007669"/>
    <property type="project" value="InterPro"/>
</dbReference>
<protein>
    <recommendedName>
        <fullName evidence="1">EthD domain-containing protein</fullName>
    </recommendedName>
</protein>
<evidence type="ECO:0000313" key="2">
    <source>
        <dbReference type="EMBL" id="GGA66770.1"/>
    </source>
</evidence>
<dbReference type="NCBIfam" id="TIGR02118">
    <property type="entry name" value="EthD family reductase"/>
    <property type="match status" value="1"/>
</dbReference>
<reference evidence="2" key="2">
    <citation type="submission" date="2020-09" db="EMBL/GenBank/DDBJ databases">
        <authorList>
            <person name="Sun Q."/>
            <person name="Zhou Y."/>
        </authorList>
    </citation>
    <scope>NUCLEOTIDE SEQUENCE</scope>
    <source>
        <strain evidence="2">CGMCC 1.15320</strain>
    </source>
</reference>
<keyword evidence="3" id="KW-1185">Reference proteome</keyword>
<evidence type="ECO:0000259" key="1">
    <source>
        <dbReference type="Pfam" id="PF07110"/>
    </source>
</evidence>
<evidence type="ECO:0000313" key="3">
    <source>
        <dbReference type="Proteomes" id="UP000636264"/>
    </source>
</evidence>
<feature type="domain" description="EthD" evidence="1">
    <location>
        <begin position="8"/>
        <end position="90"/>
    </location>
</feature>
<dbReference type="AlphaFoldDB" id="A0A916RTJ1"/>
<comment type="caution">
    <text evidence="2">The sequence shown here is derived from an EMBL/GenBank/DDBJ whole genome shotgun (WGS) entry which is preliminary data.</text>
</comment>
<dbReference type="Gene3D" id="3.30.70.100">
    <property type="match status" value="2"/>
</dbReference>
<name>A0A916RTJ1_9HYPH</name>
<gene>
    <name evidence="2" type="ORF">GCM10011385_20820</name>
</gene>
<organism evidence="2 3">
    <name type="scientific">Nitratireductor aestuarii</name>
    <dbReference type="NCBI Taxonomy" id="1735103"/>
    <lineage>
        <taxon>Bacteria</taxon>
        <taxon>Pseudomonadati</taxon>
        <taxon>Pseudomonadota</taxon>
        <taxon>Alphaproteobacteria</taxon>
        <taxon>Hyphomicrobiales</taxon>
        <taxon>Phyllobacteriaceae</taxon>
        <taxon>Nitratireductor</taxon>
    </lineage>
</organism>
<proteinExistence type="predicted"/>
<dbReference type="InterPro" id="IPR011008">
    <property type="entry name" value="Dimeric_a/b-barrel"/>
</dbReference>
<dbReference type="SUPFAM" id="SSF54909">
    <property type="entry name" value="Dimeric alpha+beta barrel"/>
    <property type="match status" value="2"/>
</dbReference>
<sequence>MSIFRKLPHLDQRAFETYWRDEHAPIALKIPLLERYEQNCATGSFQSGDPALFRTIDGVCKLFFGSAEAMQGVMSPEMAQMLREDEARFLHDLKTFVVSSRTVVPPSEDAGIKCISFVTRRTDLDETGFEGGWTGAHARWLASQPEVCGYVQNFVVSRTAERVPADYEAIPIDCVDEIWLTPELEALERFVQSVHEHAASHAAALNTFPVNVNVPTMPER</sequence>
<dbReference type="Proteomes" id="UP000636264">
    <property type="component" value="Unassembled WGS sequence"/>
</dbReference>
<dbReference type="Pfam" id="PF07110">
    <property type="entry name" value="EthD"/>
    <property type="match status" value="1"/>
</dbReference>
<dbReference type="EMBL" id="BMIF01000005">
    <property type="protein sequence ID" value="GGA66770.1"/>
    <property type="molecule type" value="Genomic_DNA"/>
</dbReference>
<accession>A0A916RTJ1</accession>
<reference evidence="2" key="1">
    <citation type="journal article" date="2014" name="Int. J. Syst. Evol. Microbiol.">
        <title>Complete genome sequence of Corynebacterium casei LMG S-19264T (=DSM 44701T), isolated from a smear-ripened cheese.</title>
        <authorList>
            <consortium name="US DOE Joint Genome Institute (JGI-PGF)"/>
            <person name="Walter F."/>
            <person name="Albersmeier A."/>
            <person name="Kalinowski J."/>
            <person name="Ruckert C."/>
        </authorList>
    </citation>
    <scope>NUCLEOTIDE SEQUENCE</scope>
    <source>
        <strain evidence="2">CGMCC 1.15320</strain>
    </source>
</reference>